<dbReference type="Gene3D" id="1.20.1740.10">
    <property type="entry name" value="Amino acid/polyamine transporter I"/>
    <property type="match status" value="1"/>
</dbReference>
<feature type="transmembrane region" description="Helical" evidence="6">
    <location>
        <begin position="249"/>
        <end position="270"/>
    </location>
</feature>
<dbReference type="Proteomes" id="UP000198892">
    <property type="component" value="Unassembled WGS sequence"/>
</dbReference>
<dbReference type="PANTHER" id="PTHR42770:SF11">
    <property type="entry name" value="INNER MEMBRANE TRANSPORT PROTEIN YBAT"/>
    <property type="match status" value="1"/>
</dbReference>
<dbReference type="AlphaFoldDB" id="A0A1I5UPP4"/>
<keyword evidence="3 6" id="KW-0812">Transmembrane</keyword>
<dbReference type="Pfam" id="PF13520">
    <property type="entry name" value="AA_permease_2"/>
    <property type="match status" value="1"/>
</dbReference>
<keyword evidence="4 6" id="KW-1133">Transmembrane helix</keyword>
<dbReference type="GO" id="GO:0022857">
    <property type="term" value="F:transmembrane transporter activity"/>
    <property type="evidence" value="ECO:0007669"/>
    <property type="project" value="InterPro"/>
</dbReference>
<gene>
    <name evidence="7" type="ORF">SAMN05518683_1146</name>
</gene>
<organism evidence="7 8">
    <name type="scientific">Salibacterium halotolerans</name>
    <dbReference type="NCBI Taxonomy" id="1884432"/>
    <lineage>
        <taxon>Bacteria</taxon>
        <taxon>Bacillati</taxon>
        <taxon>Bacillota</taxon>
        <taxon>Bacilli</taxon>
        <taxon>Bacillales</taxon>
        <taxon>Bacillaceae</taxon>
    </lineage>
</organism>
<dbReference type="GO" id="GO:0005886">
    <property type="term" value="C:plasma membrane"/>
    <property type="evidence" value="ECO:0007669"/>
    <property type="project" value="UniProtKB-SubCell"/>
</dbReference>
<keyword evidence="2" id="KW-1003">Cell membrane</keyword>
<feature type="transmembrane region" description="Helical" evidence="6">
    <location>
        <begin position="224"/>
        <end position="243"/>
    </location>
</feature>
<dbReference type="EMBL" id="FOXD01000014">
    <property type="protein sequence ID" value="SFP97253.1"/>
    <property type="molecule type" value="Genomic_DNA"/>
</dbReference>
<comment type="subcellular location">
    <subcellularLocation>
        <location evidence="1">Cell membrane</location>
        <topology evidence="1">Multi-pass membrane protein</topology>
    </subcellularLocation>
</comment>
<name>A0A1I5UPP4_9BACI</name>
<evidence type="ECO:0000256" key="5">
    <source>
        <dbReference type="ARBA" id="ARBA00023136"/>
    </source>
</evidence>
<evidence type="ECO:0000256" key="2">
    <source>
        <dbReference type="ARBA" id="ARBA00022475"/>
    </source>
</evidence>
<evidence type="ECO:0000313" key="8">
    <source>
        <dbReference type="Proteomes" id="UP000198892"/>
    </source>
</evidence>
<accession>A0A1I5UPP4</accession>
<protein>
    <submittedName>
        <fullName evidence="7">Amino acid permease</fullName>
    </submittedName>
</protein>
<reference evidence="8" key="1">
    <citation type="submission" date="2016-10" db="EMBL/GenBank/DDBJ databases">
        <authorList>
            <person name="Varghese N."/>
            <person name="Submissions S."/>
        </authorList>
    </citation>
    <scope>NUCLEOTIDE SEQUENCE [LARGE SCALE GENOMIC DNA]</scope>
    <source>
        <strain evidence="8">S7</strain>
    </source>
</reference>
<dbReference type="STRING" id="1884432.SAMN05518683_1146"/>
<evidence type="ECO:0000256" key="4">
    <source>
        <dbReference type="ARBA" id="ARBA00022989"/>
    </source>
</evidence>
<evidence type="ECO:0000256" key="1">
    <source>
        <dbReference type="ARBA" id="ARBA00004651"/>
    </source>
</evidence>
<proteinExistence type="predicted"/>
<evidence type="ECO:0000256" key="3">
    <source>
        <dbReference type="ARBA" id="ARBA00022692"/>
    </source>
</evidence>
<keyword evidence="8" id="KW-1185">Reference proteome</keyword>
<feature type="transmembrane region" description="Helical" evidence="6">
    <location>
        <begin position="195"/>
        <end position="212"/>
    </location>
</feature>
<dbReference type="InterPro" id="IPR050367">
    <property type="entry name" value="APC_superfamily"/>
</dbReference>
<dbReference type="RefSeq" id="WP_244504324.1">
    <property type="nucleotide sequence ID" value="NZ_FOXD01000014.1"/>
</dbReference>
<sequence>MSALKIGGIVIFAISGLWVSNFSVNTTGTSDFEPTIISHIAAVALTILAFKGFTTITNSGSEIVNPHRNIGRAIIISILICAFIYGLVAWAVAGSLSINEIIQAKDYALAEAARPAFGNWGVWFTVIIAIIATVSGVIASIFAVSRMLAMLSDMQLIPHKHFGMPGNIQKHTLVYTLVIAITLTVFFDLSRIASMGAILYLVMDIMFHWGVLRYLRKEIRANAYVIGTAIMLDAIVLGGFLWVKINSDLLVVIISLIMFLLIFIGEKYFLTAHPPKHDHSSMH</sequence>
<feature type="transmembrane region" description="Helical" evidence="6">
    <location>
        <begin position="172"/>
        <end position="189"/>
    </location>
</feature>
<keyword evidence="5 6" id="KW-0472">Membrane</keyword>
<feature type="transmembrane region" description="Helical" evidence="6">
    <location>
        <begin position="122"/>
        <end position="151"/>
    </location>
</feature>
<feature type="transmembrane region" description="Helical" evidence="6">
    <location>
        <begin position="73"/>
        <end position="93"/>
    </location>
</feature>
<feature type="transmembrane region" description="Helical" evidence="6">
    <location>
        <begin position="7"/>
        <end position="24"/>
    </location>
</feature>
<feature type="transmembrane region" description="Helical" evidence="6">
    <location>
        <begin position="36"/>
        <end position="53"/>
    </location>
</feature>
<dbReference type="PANTHER" id="PTHR42770">
    <property type="entry name" value="AMINO ACID TRANSPORTER-RELATED"/>
    <property type="match status" value="1"/>
</dbReference>
<evidence type="ECO:0000313" key="7">
    <source>
        <dbReference type="EMBL" id="SFP97253.1"/>
    </source>
</evidence>
<evidence type="ECO:0000256" key="6">
    <source>
        <dbReference type="SAM" id="Phobius"/>
    </source>
</evidence>
<dbReference type="InterPro" id="IPR002293">
    <property type="entry name" value="AA/rel_permease1"/>
</dbReference>